<dbReference type="GO" id="GO:0016987">
    <property type="term" value="F:sigma factor activity"/>
    <property type="evidence" value="ECO:0007669"/>
    <property type="project" value="UniProtKB-KW"/>
</dbReference>
<evidence type="ECO:0000256" key="4">
    <source>
        <dbReference type="ARBA" id="ARBA00023125"/>
    </source>
</evidence>
<dbReference type="InterPro" id="IPR039425">
    <property type="entry name" value="RNA_pol_sigma-70-like"/>
</dbReference>
<dbReference type="EMBL" id="PVMZ01000013">
    <property type="protein sequence ID" value="PRX18213.1"/>
    <property type="molecule type" value="Genomic_DNA"/>
</dbReference>
<evidence type="ECO:0000256" key="2">
    <source>
        <dbReference type="ARBA" id="ARBA00023015"/>
    </source>
</evidence>
<gene>
    <name evidence="8" type="ORF">CLV67_11346</name>
</gene>
<evidence type="ECO:0000313" key="9">
    <source>
        <dbReference type="Proteomes" id="UP000239415"/>
    </source>
</evidence>
<keyword evidence="3" id="KW-0731">Sigma factor</keyword>
<proteinExistence type="inferred from homology"/>
<dbReference type="Gene3D" id="1.10.1740.10">
    <property type="match status" value="1"/>
</dbReference>
<dbReference type="InterPro" id="IPR036388">
    <property type="entry name" value="WH-like_DNA-bd_sf"/>
</dbReference>
<keyword evidence="4" id="KW-0238">DNA-binding</keyword>
<dbReference type="GO" id="GO:0006352">
    <property type="term" value="P:DNA-templated transcription initiation"/>
    <property type="evidence" value="ECO:0007669"/>
    <property type="project" value="InterPro"/>
</dbReference>
<comment type="similarity">
    <text evidence="1">Belongs to the sigma-70 factor family. ECF subfamily.</text>
</comment>
<feature type="domain" description="RNA polymerase sigma-70 region 2" evidence="6">
    <location>
        <begin position="14"/>
        <end position="75"/>
    </location>
</feature>
<keyword evidence="9" id="KW-1185">Reference proteome</keyword>
<keyword evidence="5" id="KW-0804">Transcription</keyword>
<dbReference type="InterPro" id="IPR013249">
    <property type="entry name" value="RNA_pol_sigma70_r4_t2"/>
</dbReference>
<dbReference type="Proteomes" id="UP000239415">
    <property type="component" value="Unassembled WGS sequence"/>
</dbReference>
<dbReference type="NCBIfam" id="TIGR02937">
    <property type="entry name" value="sigma70-ECF"/>
    <property type="match status" value="1"/>
</dbReference>
<dbReference type="Pfam" id="PF04542">
    <property type="entry name" value="Sigma70_r2"/>
    <property type="match status" value="1"/>
</dbReference>
<name>A0A2T0K5G2_9ACTN</name>
<evidence type="ECO:0000259" key="6">
    <source>
        <dbReference type="Pfam" id="PF04542"/>
    </source>
</evidence>
<keyword evidence="2" id="KW-0805">Transcription regulation</keyword>
<dbReference type="PANTHER" id="PTHR43133:SF50">
    <property type="entry name" value="ECF RNA POLYMERASE SIGMA FACTOR SIGM"/>
    <property type="match status" value="1"/>
</dbReference>
<evidence type="ECO:0000313" key="8">
    <source>
        <dbReference type="EMBL" id="PRX18213.1"/>
    </source>
</evidence>
<dbReference type="AlphaFoldDB" id="A0A2T0K5G2"/>
<dbReference type="SUPFAM" id="SSF88659">
    <property type="entry name" value="Sigma3 and sigma4 domains of RNA polymerase sigma factors"/>
    <property type="match status" value="1"/>
</dbReference>
<dbReference type="RefSeq" id="WP_106323817.1">
    <property type="nucleotide sequence ID" value="NZ_BOMO01000097.1"/>
</dbReference>
<evidence type="ECO:0000259" key="7">
    <source>
        <dbReference type="Pfam" id="PF08281"/>
    </source>
</evidence>
<comment type="caution">
    <text evidence="8">The sequence shown here is derived from an EMBL/GenBank/DDBJ whole genome shotgun (WGS) entry which is preliminary data.</text>
</comment>
<dbReference type="InterPro" id="IPR007627">
    <property type="entry name" value="RNA_pol_sigma70_r2"/>
</dbReference>
<dbReference type="OrthoDB" id="3786212at2"/>
<protein>
    <submittedName>
        <fullName evidence="8">RNA polymerase sigma-70 factor (Sigma-E family)</fullName>
    </submittedName>
</protein>
<dbReference type="InterPro" id="IPR013324">
    <property type="entry name" value="RNA_pol_sigma_r3/r4-like"/>
</dbReference>
<dbReference type="PANTHER" id="PTHR43133">
    <property type="entry name" value="RNA POLYMERASE ECF-TYPE SIGMA FACTO"/>
    <property type="match status" value="1"/>
</dbReference>
<sequence>MVAATFDAFLGEALPGLARYAHVLTGDRHAAEDLLQDTLLKAFRGWRRVRADGNPVAYVKTIMVRTHISRWRARRPAHPIGDEAGFPADRGGYDRIDDRDVLHRALSTLSPLQRAVLVLSFLDEQSDAEIAIAVQRRPATVRSLRARGLHALRAVLGDDAMADITGGGEDGASA</sequence>
<evidence type="ECO:0000256" key="1">
    <source>
        <dbReference type="ARBA" id="ARBA00010641"/>
    </source>
</evidence>
<reference evidence="8 9" key="1">
    <citation type="submission" date="2018-03" db="EMBL/GenBank/DDBJ databases">
        <title>Genomic Encyclopedia of Archaeal and Bacterial Type Strains, Phase II (KMG-II): from individual species to whole genera.</title>
        <authorList>
            <person name="Goeker M."/>
        </authorList>
    </citation>
    <scope>NUCLEOTIDE SEQUENCE [LARGE SCALE GENOMIC DNA]</scope>
    <source>
        <strain evidence="8 9">DSM 43146</strain>
    </source>
</reference>
<evidence type="ECO:0000256" key="3">
    <source>
        <dbReference type="ARBA" id="ARBA00023082"/>
    </source>
</evidence>
<dbReference type="GO" id="GO:0003677">
    <property type="term" value="F:DNA binding"/>
    <property type="evidence" value="ECO:0007669"/>
    <property type="project" value="UniProtKB-KW"/>
</dbReference>
<organism evidence="8 9">
    <name type="scientific">Actinoplanes italicus</name>
    <dbReference type="NCBI Taxonomy" id="113567"/>
    <lineage>
        <taxon>Bacteria</taxon>
        <taxon>Bacillati</taxon>
        <taxon>Actinomycetota</taxon>
        <taxon>Actinomycetes</taxon>
        <taxon>Micromonosporales</taxon>
        <taxon>Micromonosporaceae</taxon>
        <taxon>Actinoplanes</taxon>
    </lineage>
</organism>
<dbReference type="Gene3D" id="1.10.10.10">
    <property type="entry name" value="Winged helix-like DNA-binding domain superfamily/Winged helix DNA-binding domain"/>
    <property type="match status" value="1"/>
</dbReference>
<accession>A0A2T0K5G2</accession>
<dbReference type="SUPFAM" id="SSF88946">
    <property type="entry name" value="Sigma2 domain of RNA polymerase sigma factors"/>
    <property type="match status" value="1"/>
</dbReference>
<feature type="domain" description="RNA polymerase sigma factor 70 region 4 type 2" evidence="7">
    <location>
        <begin position="100"/>
        <end position="150"/>
    </location>
</feature>
<dbReference type="Pfam" id="PF08281">
    <property type="entry name" value="Sigma70_r4_2"/>
    <property type="match status" value="1"/>
</dbReference>
<evidence type="ECO:0000256" key="5">
    <source>
        <dbReference type="ARBA" id="ARBA00023163"/>
    </source>
</evidence>
<dbReference type="InterPro" id="IPR014284">
    <property type="entry name" value="RNA_pol_sigma-70_dom"/>
</dbReference>
<dbReference type="InterPro" id="IPR013325">
    <property type="entry name" value="RNA_pol_sigma_r2"/>
</dbReference>